<dbReference type="Proteomes" id="UP000236291">
    <property type="component" value="Unassembled WGS sequence"/>
</dbReference>
<gene>
    <name evidence="1" type="ORF">L195_g060407</name>
</gene>
<dbReference type="AlphaFoldDB" id="A0A2K3K3N1"/>
<accession>A0A2K3K3N1</accession>
<evidence type="ECO:0000313" key="1">
    <source>
        <dbReference type="EMBL" id="PNX60903.1"/>
    </source>
</evidence>
<sequence>MSSLEEEEVVDIVVAVVEDEANEAALTLDLKASYYLFEHHD</sequence>
<reference evidence="1 2" key="2">
    <citation type="journal article" date="2017" name="Front. Plant Sci.">
        <title>Gene Classification and Mining of Molecular Markers Useful in Red Clover (Trifolium pratense) Breeding.</title>
        <authorList>
            <person name="Istvanek J."/>
            <person name="Dluhosova J."/>
            <person name="Dluhos P."/>
            <person name="Patkova L."/>
            <person name="Nedelnik J."/>
            <person name="Repkova J."/>
        </authorList>
    </citation>
    <scope>NUCLEOTIDE SEQUENCE [LARGE SCALE GENOMIC DNA]</scope>
    <source>
        <strain evidence="2">cv. Tatra</strain>
        <tissue evidence="1">Young leaves</tissue>
    </source>
</reference>
<comment type="caution">
    <text evidence="1">The sequence shown here is derived from an EMBL/GenBank/DDBJ whole genome shotgun (WGS) entry which is preliminary data.</text>
</comment>
<proteinExistence type="predicted"/>
<reference evidence="1 2" key="1">
    <citation type="journal article" date="2014" name="Am. J. Bot.">
        <title>Genome assembly and annotation for red clover (Trifolium pratense; Fabaceae).</title>
        <authorList>
            <person name="Istvanek J."/>
            <person name="Jaros M."/>
            <person name="Krenek A."/>
            <person name="Repkova J."/>
        </authorList>
    </citation>
    <scope>NUCLEOTIDE SEQUENCE [LARGE SCALE GENOMIC DNA]</scope>
    <source>
        <strain evidence="2">cv. Tatra</strain>
        <tissue evidence="1">Young leaves</tissue>
    </source>
</reference>
<evidence type="ECO:0000313" key="2">
    <source>
        <dbReference type="Proteomes" id="UP000236291"/>
    </source>
</evidence>
<name>A0A2K3K3N1_TRIPR</name>
<protein>
    <submittedName>
        <fullName evidence="1">Uncharacterized protein</fullName>
    </submittedName>
</protein>
<organism evidence="1 2">
    <name type="scientific">Trifolium pratense</name>
    <name type="common">Red clover</name>
    <dbReference type="NCBI Taxonomy" id="57577"/>
    <lineage>
        <taxon>Eukaryota</taxon>
        <taxon>Viridiplantae</taxon>
        <taxon>Streptophyta</taxon>
        <taxon>Embryophyta</taxon>
        <taxon>Tracheophyta</taxon>
        <taxon>Spermatophyta</taxon>
        <taxon>Magnoliopsida</taxon>
        <taxon>eudicotyledons</taxon>
        <taxon>Gunneridae</taxon>
        <taxon>Pentapetalae</taxon>
        <taxon>rosids</taxon>
        <taxon>fabids</taxon>
        <taxon>Fabales</taxon>
        <taxon>Fabaceae</taxon>
        <taxon>Papilionoideae</taxon>
        <taxon>50 kb inversion clade</taxon>
        <taxon>NPAAA clade</taxon>
        <taxon>Hologalegina</taxon>
        <taxon>IRL clade</taxon>
        <taxon>Trifolieae</taxon>
        <taxon>Trifolium</taxon>
    </lineage>
</organism>
<dbReference type="EMBL" id="ASHM01139012">
    <property type="protein sequence ID" value="PNX60903.1"/>
    <property type="molecule type" value="Genomic_DNA"/>
</dbReference>